<reference evidence="1 2" key="1">
    <citation type="journal article" date="2018" name="Front. Plant Sci.">
        <title>Red Clover (Trifolium pratense) and Zigzag Clover (T. medium) - A Picture of Genomic Similarities and Differences.</title>
        <authorList>
            <person name="Dluhosova J."/>
            <person name="Istvanek J."/>
            <person name="Nedelnik J."/>
            <person name="Repkova J."/>
        </authorList>
    </citation>
    <scope>NUCLEOTIDE SEQUENCE [LARGE SCALE GENOMIC DNA]</scope>
    <source>
        <strain evidence="2">cv. 10/8</strain>
        <tissue evidence="1">Leaf</tissue>
    </source>
</reference>
<feature type="non-terminal residue" evidence="1">
    <location>
        <position position="1"/>
    </location>
</feature>
<dbReference type="AlphaFoldDB" id="A0A392ULG1"/>
<organism evidence="1 2">
    <name type="scientific">Trifolium medium</name>
    <dbReference type="NCBI Taxonomy" id="97028"/>
    <lineage>
        <taxon>Eukaryota</taxon>
        <taxon>Viridiplantae</taxon>
        <taxon>Streptophyta</taxon>
        <taxon>Embryophyta</taxon>
        <taxon>Tracheophyta</taxon>
        <taxon>Spermatophyta</taxon>
        <taxon>Magnoliopsida</taxon>
        <taxon>eudicotyledons</taxon>
        <taxon>Gunneridae</taxon>
        <taxon>Pentapetalae</taxon>
        <taxon>rosids</taxon>
        <taxon>fabids</taxon>
        <taxon>Fabales</taxon>
        <taxon>Fabaceae</taxon>
        <taxon>Papilionoideae</taxon>
        <taxon>50 kb inversion clade</taxon>
        <taxon>NPAAA clade</taxon>
        <taxon>Hologalegina</taxon>
        <taxon>IRL clade</taxon>
        <taxon>Trifolieae</taxon>
        <taxon>Trifolium</taxon>
    </lineage>
</organism>
<protein>
    <submittedName>
        <fullName evidence="1">Uncharacterized protein</fullName>
    </submittedName>
</protein>
<evidence type="ECO:0000313" key="1">
    <source>
        <dbReference type="EMBL" id="MCI73474.1"/>
    </source>
</evidence>
<name>A0A392ULG1_9FABA</name>
<dbReference type="EMBL" id="LXQA010839063">
    <property type="protein sequence ID" value="MCI73474.1"/>
    <property type="molecule type" value="Genomic_DNA"/>
</dbReference>
<comment type="caution">
    <text evidence="1">The sequence shown here is derived from an EMBL/GenBank/DDBJ whole genome shotgun (WGS) entry which is preliminary data.</text>
</comment>
<dbReference type="Proteomes" id="UP000265520">
    <property type="component" value="Unassembled WGS sequence"/>
</dbReference>
<accession>A0A392ULG1</accession>
<keyword evidence="2" id="KW-1185">Reference proteome</keyword>
<proteinExistence type="predicted"/>
<evidence type="ECO:0000313" key="2">
    <source>
        <dbReference type="Proteomes" id="UP000265520"/>
    </source>
</evidence>
<sequence>DIAHGVVSAVLSLEDNPGKSAKEYASLWVEHVSAISTSNNLPFLVVYLLPLKTVFIDSICVNRPIMIGRL</sequence>